<dbReference type="Gene3D" id="2.20.100.10">
    <property type="entry name" value="Thrombospondin type-1 (TSP1) repeat"/>
    <property type="match status" value="1"/>
</dbReference>
<keyword evidence="2" id="KW-1185">Reference proteome</keyword>
<name>A0ABY7GEL5_MYAAR</name>
<dbReference type="PROSITE" id="PS50092">
    <property type="entry name" value="TSP1"/>
    <property type="match status" value="1"/>
</dbReference>
<evidence type="ECO:0000313" key="2">
    <source>
        <dbReference type="Proteomes" id="UP001164746"/>
    </source>
</evidence>
<dbReference type="SMART" id="SM00209">
    <property type="entry name" value="TSP1"/>
    <property type="match status" value="1"/>
</dbReference>
<dbReference type="Pfam" id="PF00090">
    <property type="entry name" value="TSP_1"/>
    <property type="match status" value="1"/>
</dbReference>
<reference evidence="1" key="1">
    <citation type="submission" date="2022-11" db="EMBL/GenBank/DDBJ databases">
        <title>Centuries of genome instability and evolution in soft-shell clam transmissible cancer (bioRxiv).</title>
        <authorList>
            <person name="Hart S.F.M."/>
            <person name="Yonemitsu M.A."/>
            <person name="Giersch R.M."/>
            <person name="Beal B.F."/>
            <person name="Arriagada G."/>
            <person name="Davis B.W."/>
            <person name="Ostrander E.A."/>
            <person name="Goff S.P."/>
            <person name="Metzger M.J."/>
        </authorList>
    </citation>
    <scope>NUCLEOTIDE SEQUENCE</scope>
    <source>
        <strain evidence="1">MELC-2E11</strain>
        <tissue evidence="1">Siphon/mantle</tissue>
    </source>
</reference>
<dbReference type="EMBL" id="CP111028">
    <property type="protein sequence ID" value="WAR31797.1"/>
    <property type="molecule type" value="Genomic_DNA"/>
</dbReference>
<dbReference type="Proteomes" id="UP001164746">
    <property type="component" value="Chromosome 17"/>
</dbReference>
<gene>
    <name evidence="1" type="ORF">MAR_034339</name>
</gene>
<dbReference type="SUPFAM" id="SSF82895">
    <property type="entry name" value="TSP-1 type 1 repeat"/>
    <property type="match status" value="1"/>
</dbReference>
<evidence type="ECO:0000313" key="1">
    <source>
        <dbReference type="EMBL" id="WAR31797.1"/>
    </source>
</evidence>
<dbReference type="InterPro" id="IPR036383">
    <property type="entry name" value="TSP1_rpt_sf"/>
</dbReference>
<proteinExistence type="predicted"/>
<dbReference type="InterPro" id="IPR000884">
    <property type="entry name" value="TSP1_rpt"/>
</dbReference>
<protein>
    <submittedName>
        <fullName evidence="1">Uncharacterized protein</fullName>
    </submittedName>
</protein>
<accession>A0ABY7GEL5</accession>
<organism evidence="1 2">
    <name type="scientific">Mya arenaria</name>
    <name type="common">Soft-shell clam</name>
    <dbReference type="NCBI Taxonomy" id="6604"/>
    <lineage>
        <taxon>Eukaryota</taxon>
        <taxon>Metazoa</taxon>
        <taxon>Spiralia</taxon>
        <taxon>Lophotrochozoa</taxon>
        <taxon>Mollusca</taxon>
        <taxon>Bivalvia</taxon>
        <taxon>Autobranchia</taxon>
        <taxon>Heteroconchia</taxon>
        <taxon>Euheterodonta</taxon>
        <taxon>Imparidentia</taxon>
        <taxon>Neoheterodontei</taxon>
        <taxon>Myida</taxon>
        <taxon>Myoidea</taxon>
        <taxon>Myidae</taxon>
        <taxon>Mya</taxon>
    </lineage>
</organism>
<sequence length="207" mass="23332">MAVVCTFDSTGPKFVQGGWGRCIRQPCEWTPWKPWSECSRTCGGGTKSRSRSFCCRNSFENVNDGCVRDCGKNPDGFHEQSDCNDWCYNGGWVSSNGCRKSVTATQTTVGTGHTSMREPLGLHETHNKSVTKERRVLTEITTLASQAYENVELNISNSTFKETNRQRPNKKDTSKCLKSTIHSGLHFFFFSVVWDDFLSWNNSKPTC</sequence>